<dbReference type="Proteomes" id="UP000483820">
    <property type="component" value="Chromosome IV"/>
</dbReference>
<sequence>MRNNMNCFVAMSFNTSLFILIVAFSSLALCQKDEKKSGPPGHFLFGPSYLANLTKEEKQEYYGIFQNQKLTIKQQEEQRLAFAKKHGFEQAIKDDIKLKEENHEVVRKERPELIKNLLTVHNELMKIFDNKDQTLTQQEAAVSALREKYPNAPATLYYISRLITGQDRRAKPHHKHH</sequence>
<feature type="signal peptide" evidence="1">
    <location>
        <begin position="1"/>
        <end position="30"/>
    </location>
</feature>
<dbReference type="InterPro" id="IPR052823">
    <property type="entry name" value="SXP/RAL-2_related"/>
</dbReference>
<accession>A0A6A5GT02</accession>
<dbReference type="RefSeq" id="XP_003108016.2">
    <property type="nucleotide sequence ID" value="XM_003107968.2"/>
</dbReference>
<dbReference type="CTD" id="9828360"/>
<dbReference type="GeneID" id="9828360"/>
<dbReference type="Pfam" id="PF02520">
    <property type="entry name" value="ANIS5_cation-bd"/>
    <property type="match status" value="1"/>
</dbReference>
<dbReference type="KEGG" id="crq:GCK72_014055"/>
<dbReference type="AlphaFoldDB" id="A0A6A5GT02"/>
<dbReference type="InterPro" id="IPR003677">
    <property type="entry name" value="ANIS5_cation-bd"/>
</dbReference>
<dbReference type="EMBL" id="WUAV01000004">
    <property type="protein sequence ID" value="KAF1757599.1"/>
    <property type="molecule type" value="Genomic_DNA"/>
</dbReference>
<name>A0A6A5GT02_CAERE</name>
<dbReference type="PANTHER" id="PTHR21593">
    <property type="entry name" value="PRION-LIKE- Q/N-RICH -DOMAIN-BEARING PROTEIN PROTEIN"/>
    <property type="match status" value="1"/>
</dbReference>
<gene>
    <name evidence="3" type="ORF">GCK72_014055</name>
</gene>
<feature type="domain" description="SXP/RAL-2 family protein Ani s 5-like cation-binding" evidence="2">
    <location>
        <begin position="56"/>
        <end position="163"/>
    </location>
</feature>
<dbReference type="PANTHER" id="PTHR21593:SF11">
    <property type="entry name" value="SXP_RAL-2 FAMILY PROTEIN ANI S 5-LIKE CATION-BINDING DOMAIN-CONTAINING PROTEIN"/>
    <property type="match status" value="1"/>
</dbReference>
<evidence type="ECO:0000313" key="4">
    <source>
        <dbReference type="Proteomes" id="UP000483820"/>
    </source>
</evidence>
<organism evidence="3 4">
    <name type="scientific">Caenorhabditis remanei</name>
    <name type="common">Caenorhabditis vulgaris</name>
    <dbReference type="NCBI Taxonomy" id="31234"/>
    <lineage>
        <taxon>Eukaryota</taxon>
        <taxon>Metazoa</taxon>
        <taxon>Ecdysozoa</taxon>
        <taxon>Nematoda</taxon>
        <taxon>Chromadorea</taxon>
        <taxon>Rhabditida</taxon>
        <taxon>Rhabditina</taxon>
        <taxon>Rhabditomorpha</taxon>
        <taxon>Rhabditoidea</taxon>
        <taxon>Rhabditidae</taxon>
        <taxon>Peloderinae</taxon>
        <taxon>Caenorhabditis</taxon>
    </lineage>
</organism>
<keyword evidence="1" id="KW-0732">Signal</keyword>
<comment type="caution">
    <text evidence="3">The sequence shown here is derived from an EMBL/GenBank/DDBJ whole genome shotgun (WGS) entry which is preliminary data.</text>
</comment>
<evidence type="ECO:0000259" key="2">
    <source>
        <dbReference type="Pfam" id="PF02520"/>
    </source>
</evidence>
<feature type="chain" id="PRO_5025535108" description="SXP/RAL-2 family protein Ani s 5-like cation-binding domain-containing protein" evidence="1">
    <location>
        <begin position="31"/>
        <end position="177"/>
    </location>
</feature>
<reference evidence="3 4" key="1">
    <citation type="submission" date="2019-12" db="EMBL/GenBank/DDBJ databases">
        <title>Chromosome-level assembly of the Caenorhabditis remanei genome.</title>
        <authorList>
            <person name="Teterina A.A."/>
            <person name="Willis J.H."/>
            <person name="Phillips P.C."/>
        </authorList>
    </citation>
    <scope>NUCLEOTIDE SEQUENCE [LARGE SCALE GENOMIC DNA]</scope>
    <source>
        <strain evidence="3 4">PX506</strain>
        <tissue evidence="3">Whole organism</tissue>
    </source>
</reference>
<evidence type="ECO:0000313" key="3">
    <source>
        <dbReference type="EMBL" id="KAF1757599.1"/>
    </source>
</evidence>
<evidence type="ECO:0000256" key="1">
    <source>
        <dbReference type="SAM" id="SignalP"/>
    </source>
</evidence>
<protein>
    <recommendedName>
        <fullName evidence="2">SXP/RAL-2 family protein Ani s 5-like cation-binding domain-containing protein</fullName>
    </recommendedName>
</protein>
<proteinExistence type="predicted"/>